<evidence type="ECO:0000256" key="5">
    <source>
        <dbReference type="ARBA" id="ARBA00033464"/>
    </source>
</evidence>
<feature type="region of interest" description="Disordered" evidence="6">
    <location>
        <begin position="1"/>
        <end position="41"/>
    </location>
</feature>
<dbReference type="PANTHER" id="PTHR13383:SF11">
    <property type="entry name" value="RIBONUCLEASE H2 SUBUNIT B"/>
    <property type="match status" value="1"/>
</dbReference>
<dbReference type="GeneID" id="54583291"/>
<feature type="domain" description="Ribonuclease H2 subunit B wHTH" evidence="7">
    <location>
        <begin position="133"/>
        <end position="343"/>
    </location>
</feature>
<dbReference type="Pfam" id="PF09468">
    <property type="entry name" value="RNase_H2-Ydr279"/>
    <property type="match status" value="1"/>
</dbReference>
<evidence type="ECO:0000256" key="4">
    <source>
        <dbReference type="ARBA" id="ARBA00024778"/>
    </source>
</evidence>
<dbReference type="Proteomes" id="UP000800094">
    <property type="component" value="Unassembled WGS sequence"/>
</dbReference>
<feature type="domain" description="Rnh202 triple barrel" evidence="8">
    <location>
        <begin position="40"/>
        <end position="130"/>
    </location>
</feature>
<dbReference type="Pfam" id="PF17745">
    <property type="entry name" value="Ydr279_N"/>
    <property type="match status" value="1"/>
</dbReference>
<dbReference type="GO" id="GO:0006401">
    <property type="term" value="P:RNA catabolic process"/>
    <property type="evidence" value="ECO:0007669"/>
    <property type="project" value="TreeGrafter"/>
</dbReference>
<dbReference type="InterPro" id="IPR041195">
    <property type="entry name" value="Rnh202_N"/>
</dbReference>
<reference evidence="9" key="1">
    <citation type="journal article" date="2020" name="Stud. Mycol.">
        <title>101 Dothideomycetes genomes: a test case for predicting lifestyles and emergence of pathogens.</title>
        <authorList>
            <person name="Haridas S."/>
            <person name="Albert R."/>
            <person name="Binder M."/>
            <person name="Bloem J."/>
            <person name="Labutti K."/>
            <person name="Salamov A."/>
            <person name="Andreopoulos B."/>
            <person name="Baker S."/>
            <person name="Barry K."/>
            <person name="Bills G."/>
            <person name="Bluhm B."/>
            <person name="Cannon C."/>
            <person name="Castanera R."/>
            <person name="Culley D."/>
            <person name="Daum C."/>
            <person name="Ezra D."/>
            <person name="Gonzalez J."/>
            <person name="Henrissat B."/>
            <person name="Kuo A."/>
            <person name="Liang C."/>
            <person name="Lipzen A."/>
            <person name="Lutzoni F."/>
            <person name="Magnuson J."/>
            <person name="Mondo S."/>
            <person name="Nolan M."/>
            <person name="Ohm R."/>
            <person name="Pangilinan J."/>
            <person name="Park H.-J."/>
            <person name="Ramirez L."/>
            <person name="Alfaro M."/>
            <person name="Sun H."/>
            <person name="Tritt A."/>
            <person name="Yoshinaga Y."/>
            <person name="Zwiers L.-H."/>
            <person name="Turgeon B."/>
            <person name="Goodwin S."/>
            <person name="Spatafora J."/>
            <person name="Crous P."/>
            <person name="Grigoriev I."/>
        </authorList>
    </citation>
    <scope>NUCLEOTIDE SEQUENCE</scope>
    <source>
        <strain evidence="9">CBS 122368</strain>
    </source>
</reference>
<proteinExistence type="predicted"/>
<evidence type="ECO:0000313" key="9">
    <source>
        <dbReference type="EMBL" id="KAF2244449.1"/>
    </source>
</evidence>
<dbReference type="RefSeq" id="XP_033679453.1">
    <property type="nucleotide sequence ID" value="XM_033829961.1"/>
</dbReference>
<keyword evidence="10" id="KW-1185">Reference proteome</keyword>
<feature type="compositionally biased region" description="Polar residues" evidence="6">
    <location>
        <begin position="250"/>
        <end position="264"/>
    </location>
</feature>
<evidence type="ECO:0000256" key="1">
    <source>
        <dbReference type="ARBA" id="ARBA00004123"/>
    </source>
</evidence>
<evidence type="ECO:0000256" key="3">
    <source>
        <dbReference type="ARBA" id="ARBA00023242"/>
    </source>
</evidence>
<dbReference type="EMBL" id="ML987203">
    <property type="protein sequence ID" value="KAF2244449.1"/>
    <property type="molecule type" value="Genomic_DNA"/>
</dbReference>
<dbReference type="AlphaFoldDB" id="A0A6A6I2R8"/>
<protein>
    <recommendedName>
        <fullName evidence="2">Ribonuclease H2 subunit B</fullName>
    </recommendedName>
    <alternativeName>
        <fullName evidence="5">Ribonuclease HI subunit B</fullName>
    </alternativeName>
</protein>
<feature type="compositionally biased region" description="Basic and acidic residues" evidence="6">
    <location>
        <begin position="395"/>
        <end position="426"/>
    </location>
</feature>
<evidence type="ECO:0000259" key="8">
    <source>
        <dbReference type="Pfam" id="PF17745"/>
    </source>
</evidence>
<dbReference type="InterPro" id="IPR040456">
    <property type="entry name" value="RNase_H2_suB"/>
</dbReference>
<gene>
    <name evidence="9" type="ORF">BU26DRAFT_523095</name>
</gene>
<dbReference type="Gene3D" id="1.10.20.120">
    <property type="match status" value="1"/>
</dbReference>
<sequence>MARTRSKPKAKATKESTPEPPTSNAKPLLPSTSNPPKLFVLPKDTSKDARIVTLDNPASGVPSRYYFCPDKGVHEFTRIAAPKKACRSWLITPEKSSGSNEEEEEGHDGTGIGSGYVTKAADLFVATPIDLMFLLLPVLAPKNAKETKQHFLALDDHLDNLSSSSRHWKVLLAQHPTLKAMIGKRMGTVCDTVDAGDETMYRLSHGKLLAMLLKKAERMCKNGLPQSMEEKFVKTALEVPVMNIKREESTLSVVSDTPSMPTEDSQVSVSTPSTSVESQLSTTTSMDSQTSTETAATSVSSTEEIVSKPALQTPPEVPHLLRLRTAFTYLLCSYVPQTLRPSLQELLKSSTTPSFTLLDMHLSAIAKLRAEAMALRSISDNISRKRVLEEDEEKMAEREEKKRKKEEDEKKKKTESRGIKQLKKADTSGMKKLSAFFAKAPKKG</sequence>
<accession>A0A6A6I2R8</accession>
<dbReference type="InterPro" id="IPR019024">
    <property type="entry name" value="RNase_H2_suB_wHTH"/>
</dbReference>
<evidence type="ECO:0000256" key="2">
    <source>
        <dbReference type="ARBA" id="ARBA00019062"/>
    </source>
</evidence>
<evidence type="ECO:0000259" key="7">
    <source>
        <dbReference type="Pfam" id="PF09468"/>
    </source>
</evidence>
<feature type="region of interest" description="Disordered" evidence="6">
    <location>
        <begin position="250"/>
        <end position="311"/>
    </location>
</feature>
<keyword evidence="3" id="KW-0539">Nucleus</keyword>
<feature type="compositionally biased region" description="Polar residues" evidence="6">
    <location>
        <begin position="22"/>
        <end position="35"/>
    </location>
</feature>
<organism evidence="9 10">
    <name type="scientific">Trematosphaeria pertusa</name>
    <dbReference type="NCBI Taxonomy" id="390896"/>
    <lineage>
        <taxon>Eukaryota</taxon>
        <taxon>Fungi</taxon>
        <taxon>Dikarya</taxon>
        <taxon>Ascomycota</taxon>
        <taxon>Pezizomycotina</taxon>
        <taxon>Dothideomycetes</taxon>
        <taxon>Pleosporomycetidae</taxon>
        <taxon>Pleosporales</taxon>
        <taxon>Massarineae</taxon>
        <taxon>Trematosphaeriaceae</taxon>
        <taxon>Trematosphaeria</taxon>
    </lineage>
</organism>
<comment type="subcellular location">
    <subcellularLocation>
        <location evidence="1">Nucleus</location>
    </subcellularLocation>
</comment>
<dbReference type="GO" id="GO:0032299">
    <property type="term" value="C:ribonuclease H2 complex"/>
    <property type="evidence" value="ECO:0007669"/>
    <property type="project" value="InterPro"/>
</dbReference>
<comment type="function">
    <text evidence="4">Non catalytic subunit of RNase H2, an endonuclease that specifically degrades the RNA of RNA:DNA hybrids. Participates in DNA replication, possibly by mediating the removal of lagging-strand Okazaki fragment RNA primers during DNA replication. Mediates the excision of single ribonucleotides from DNA:RNA duplexes.</text>
</comment>
<feature type="compositionally biased region" description="Low complexity" evidence="6">
    <location>
        <begin position="265"/>
        <end position="304"/>
    </location>
</feature>
<feature type="compositionally biased region" description="Basic residues" evidence="6">
    <location>
        <begin position="1"/>
        <end position="11"/>
    </location>
</feature>
<dbReference type="PANTHER" id="PTHR13383">
    <property type="entry name" value="RIBONUCLEASE H2 SUBUNIT B"/>
    <property type="match status" value="1"/>
</dbReference>
<feature type="region of interest" description="Disordered" evidence="6">
    <location>
        <begin position="390"/>
        <end position="428"/>
    </location>
</feature>
<evidence type="ECO:0000256" key="6">
    <source>
        <dbReference type="SAM" id="MobiDB-lite"/>
    </source>
</evidence>
<evidence type="ECO:0000313" key="10">
    <source>
        <dbReference type="Proteomes" id="UP000800094"/>
    </source>
</evidence>
<name>A0A6A6I2R8_9PLEO</name>
<dbReference type="GO" id="GO:0005654">
    <property type="term" value="C:nucleoplasm"/>
    <property type="evidence" value="ECO:0007669"/>
    <property type="project" value="TreeGrafter"/>
</dbReference>
<dbReference type="CDD" id="cd09270">
    <property type="entry name" value="RNase_H2-B"/>
    <property type="match status" value="1"/>
</dbReference>
<dbReference type="OrthoDB" id="29098at2759"/>